<comment type="caution">
    <text evidence="6">The sequence shown here is derived from an EMBL/GenBank/DDBJ whole genome shotgun (WGS) entry which is preliminary data.</text>
</comment>
<evidence type="ECO:0000256" key="1">
    <source>
        <dbReference type="ARBA" id="ARBA00009437"/>
    </source>
</evidence>
<accession>A0ABV3ZUA7</accession>
<dbReference type="Pfam" id="PF03466">
    <property type="entry name" value="LysR_substrate"/>
    <property type="match status" value="1"/>
</dbReference>
<dbReference type="PRINTS" id="PR00039">
    <property type="entry name" value="HTHLYSR"/>
</dbReference>
<dbReference type="Proteomes" id="UP001561046">
    <property type="component" value="Unassembled WGS sequence"/>
</dbReference>
<evidence type="ECO:0000256" key="2">
    <source>
        <dbReference type="ARBA" id="ARBA00023015"/>
    </source>
</evidence>
<sequence>MDLRALRYFIEVVRQNSFTRAAETLHVTQPTISKMVRSLEDELGGALLLRAGRGVQLTDAGQVVYDRGLEILDQAKLLRQQVAEVDSITRGELSVGIMPTTGHYMAPVIALFQQRYPGVDLKVNEQGARAQYQLIQEGKLDMALGLFSAPDPQVERYTVARQKTRVVLPVHRVADATLPMRWQDLRDLRFVLYTSDFALHEHVLQQCEAAGFTPRVTLQSRYWDFIGHLVAADVGVAVMFEHVIARYNPERVASRPLVEPEITWDVALMWRPGYLSRAAQAWLDCVREVYPQPLAGTEFPDYQKT</sequence>
<protein>
    <submittedName>
        <fullName evidence="6">LysR family transcriptional regulator</fullName>
    </submittedName>
</protein>
<dbReference type="PROSITE" id="PS50931">
    <property type="entry name" value="HTH_LYSR"/>
    <property type="match status" value="1"/>
</dbReference>
<dbReference type="SUPFAM" id="SSF46785">
    <property type="entry name" value="Winged helix' DNA-binding domain"/>
    <property type="match status" value="1"/>
</dbReference>
<reference evidence="6 7" key="1">
    <citation type="journal article" date="2013" name="Int. J. Syst. Evol. Microbiol.">
        <title>Comamonas guangdongensis sp. nov., isolated from subterranean forest sediment, and emended description of the genus Comamonas.</title>
        <authorList>
            <person name="Zhang J."/>
            <person name="Wang Y."/>
            <person name="Zhou S."/>
            <person name="Wu C."/>
            <person name="He J."/>
            <person name="Li F."/>
        </authorList>
    </citation>
    <scope>NUCLEOTIDE SEQUENCE [LARGE SCALE GENOMIC DNA]</scope>
    <source>
        <strain evidence="6 7">CCTCC AB2011133</strain>
    </source>
</reference>
<evidence type="ECO:0000313" key="6">
    <source>
        <dbReference type="EMBL" id="MEX8192754.1"/>
    </source>
</evidence>
<dbReference type="Gene3D" id="3.40.190.290">
    <property type="match status" value="1"/>
</dbReference>
<organism evidence="6 7">
    <name type="scientific">Comamonas guangdongensis</name>
    <dbReference type="NCBI Taxonomy" id="510515"/>
    <lineage>
        <taxon>Bacteria</taxon>
        <taxon>Pseudomonadati</taxon>
        <taxon>Pseudomonadota</taxon>
        <taxon>Betaproteobacteria</taxon>
        <taxon>Burkholderiales</taxon>
        <taxon>Comamonadaceae</taxon>
        <taxon>Comamonas</taxon>
    </lineage>
</organism>
<proteinExistence type="inferred from homology"/>
<evidence type="ECO:0000313" key="7">
    <source>
        <dbReference type="Proteomes" id="UP001561046"/>
    </source>
</evidence>
<dbReference type="InterPro" id="IPR000847">
    <property type="entry name" value="LysR_HTH_N"/>
</dbReference>
<dbReference type="PANTHER" id="PTHR30419:SF8">
    <property type="entry name" value="NITROGEN ASSIMILATION TRANSCRIPTIONAL ACTIVATOR-RELATED"/>
    <property type="match status" value="1"/>
</dbReference>
<evidence type="ECO:0000256" key="3">
    <source>
        <dbReference type="ARBA" id="ARBA00023125"/>
    </source>
</evidence>
<evidence type="ECO:0000259" key="5">
    <source>
        <dbReference type="PROSITE" id="PS50931"/>
    </source>
</evidence>
<dbReference type="Gene3D" id="1.10.10.10">
    <property type="entry name" value="Winged helix-like DNA-binding domain superfamily/Winged helix DNA-binding domain"/>
    <property type="match status" value="1"/>
</dbReference>
<dbReference type="PANTHER" id="PTHR30419">
    <property type="entry name" value="HTH-TYPE TRANSCRIPTIONAL REGULATOR YBHD"/>
    <property type="match status" value="1"/>
</dbReference>
<dbReference type="InterPro" id="IPR005119">
    <property type="entry name" value="LysR_subst-bd"/>
</dbReference>
<dbReference type="InterPro" id="IPR036390">
    <property type="entry name" value="WH_DNA-bd_sf"/>
</dbReference>
<keyword evidence="4" id="KW-0804">Transcription</keyword>
<gene>
    <name evidence="6" type="ORF">AB6724_07860</name>
</gene>
<keyword evidence="7" id="KW-1185">Reference proteome</keyword>
<keyword evidence="3" id="KW-0238">DNA-binding</keyword>
<dbReference type="InterPro" id="IPR036388">
    <property type="entry name" value="WH-like_DNA-bd_sf"/>
</dbReference>
<dbReference type="InterPro" id="IPR050950">
    <property type="entry name" value="HTH-type_LysR_regulators"/>
</dbReference>
<feature type="domain" description="HTH lysR-type" evidence="5">
    <location>
        <begin position="1"/>
        <end position="58"/>
    </location>
</feature>
<dbReference type="RefSeq" id="WP_369337958.1">
    <property type="nucleotide sequence ID" value="NZ_JBFYGN010000007.1"/>
</dbReference>
<comment type="similarity">
    <text evidence="1">Belongs to the LysR transcriptional regulatory family.</text>
</comment>
<dbReference type="EMBL" id="JBFYGN010000007">
    <property type="protein sequence ID" value="MEX8192754.1"/>
    <property type="molecule type" value="Genomic_DNA"/>
</dbReference>
<evidence type="ECO:0000256" key="4">
    <source>
        <dbReference type="ARBA" id="ARBA00023163"/>
    </source>
</evidence>
<dbReference type="SUPFAM" id="SSF53850">
    <property type="entry name" value="Periplasmic binding protein-like II"/>
    <property type="match status" value="1"/>
</dbReference>
<name>A0ABV3ZUA7_9BURK</name>
<dbReference type="Pfam" id="PF00126">
    <property type="entry name" value="HTH_1"/>
    <property type="match status" value="1"/>
</dbReference>
<keyword evidence="2" id="KW-0805">Transcription regulation</keyword>